<gene>
    <name evidence="7" type="ORF">ACJRO7_019395</name>
</gene>
<dbReference type="EMBL" id="JBJKBG010000005">
    <property type="protein sequence ID" value="KAL3737858.1"/>
    <property type="molecule type" value="Genomic_DNA"/>
</dbReference>
<keyword evidence="2" id="KW-0479">Metal-binding</keyword>
<evidence type="ECO:0000256" key="4">
    <source>
        <dbReference type="PROSITE-ProRule" id="PRU01131"/>
    </source>
</evidence>
<evidence type="ECO:0000313" key="7">
    <source>
        <dbReference type="EMBL" id="KAL3737858.1"/>
    </source>
</evidence>
<dbReference type="InterPro" id="IPR007650">
    <property type="entry name" value="Zf-FLZ_dom"/>
</dbReference>
<organism evidence="7 8">
    <name type="scientific">Eucalyptus globulus</name>
    <name type="common">Tasmanian blue gum</name>
    <dbReference type="NCBI Taxonomy" id="34317"/>
    <lineage>
        <taxon>Eukaryota</taxon>
        <taxon>Viridiplantae</taxon>
        <taxon>Streptophyta</taxon>
        <taxon>Embryophyta</taxon>
        <taxon>Tracheophyta</taxon>
        <taxon>Spermatophyta</taxon>
        <taxon>Magnoliopsida</taxon>
        <taxon>eudicotyledons</taxon>
        <taxon>Gunneridae</taxon>
        <taxon>Pentapetalae</taxon>
        <taxon>rosids</taxon>
        <taxon>malvids</taxon>
        <taxon>Myrtales</taxon>
        <taxon>Myrtaceae</taxon>
        <taxon>Myrtoideae</taxon>
        <taxon>Eucalypteae</taxon>
        <taxon>Eucalyptus</taxon>
    </lineage>
</organism>
<evidence type="ECO:0000256" key="2">
    <source>
        <dbReference type="ARBA" id="ARBA00022723"/>
    </source>
</evidence>
<protein>
    <recommendedName>
        <fullName evidence="6">FLZ-type domain-containing protein</fullName>
    </recommendedName>
</protein>
<evidence type="ECO:0000256" key="5">
    <source>
        <dbReference type="SAM" id="MobiDB-lite"/>
    </source>
</evidence>
<evidence type="ECO:0000313" key="8">
    <source>
        <dbReference type="Proteomes" id="UP001634007"/>
    </source>
</evidence>
<comment type="similarity">
    <text evidence="1">Belongs to the FLZ family.</text>
</comment>
<evidence type="ECO:0000256" key="1">
    <source>
        <dbReference type="ARBA" id="ARBA00009374"/>
    </source>
</evidence>
<evidence type="ECO:0000259" key="6">
    <source>
        <dbReference type="PROSITE" id="PS51795"/>
    </source>
</evidence>
<name>A0ABD3KIA7_EUCGL</name>
<dbReference type="PANTHER" id="PTHR46057">
    <property type="entry name" value="FCS-LIKE ZINC FINGER 1-RELATED"/>
    <property type="match status" value="1"/>
</dbReference>
<reference evidence="7 8" key="1">
    <citation type="submission" date="2024-11" db="EMBL/GenBank/DDBJ databases">
        <title>Chromosome-level genome assembly of Eucalyptus globulus Labill. provides insights into its genome evolution.</title>
        <authorList>
            <person name="Li X."/>
        </authorList>
    </citation>
    <scope>NUCLEOTIDE SEQUENCE [LARGE SCALE GENOMIC DNA]</scope>
    <source>
        <strain evidence="7">CL2024</strain>
        <tissue evidence="7">Fresh tender leaves</tissue>
    </source>
</reference>
<keyword evidence="3" id="KW-0863">Zinc-finger</keyword>
<dbReference type="Proteomes" id="UP001634007">
    <property type="component" value="Unassembled WGS sequence"/>
</dbReference>
<dbReference type="AlphaFoldDB" id="A0ABD3KIA7"/>
<feature type="domain" description="FLZ-type" evidence="6">
    <location>
        <begin position="69"/>
        <end position="113"/>
    </location>
</feature>
<dbReference type="InterPro" id="IPR044533">
    <property type="entry name" value="FLZ1/2/3"/>
</dbReference>
<sequence>MDGSAATRSSCFIADDDDDDWLADMEAGFSESFHAPMKNVARSSPVASPRSPATARFYDARFEDHHQPHFLETCFLCRRRLGSNRDIFMYRGELAFCSEDCRQEQIEMEETKERSWNLSSSVKALRKKEHAKSTSAPEAQDPHLPSRTVVAV</sequence>
<proteinExistence type="inferred from homology"/>
<keyword evidence="8" id="KW-1185">Reference proteome</keyword>
<dbReference type="GO" id="GO:0008270">
    <property type="term" value="F:zinc ion binding"/>
    <property type="evidence" value="ECO:0007669"/>
    <property type="project" value="UniProtKB-KW"/>
</dbReference>
<comment type="caution">
    <text evidence="7">The sequence shown here is derived from an EMBL/GenBank/DDBJ whole genome shotgun (WGS) entry which is preliminary data.</text>
</comment>
<dbReference type="PANTHER" id="PTHR46057:SF13">
    <property type="entry name" value="FLZ-TYPE DOMAIN-CONTAINING PROTEIN"/>
    <property type="match status" value="1"/>
</dbReference>
<keyword evidence="3" id="KW-0862">Zinc</keyword>
<feature type="zinc finger region" description="FLZ-type" evidence="4">
    <location>
        <begin position="69"/>
        <end position="113"/>
    </location>
</feature>
<dbReference type="PROSITE" id="PS51795">
    <property type="entry name" value="ZF_FLZ"/>
    <property type="match status" value="1"/>
</dbReference>
<feature type="region of interest" description="Disordered" evidence="5">
    <location>
        <begin position="108"/>
        <end position="152"/>
    </location>
</feature>
<evidence type="ECO:0000256" key="3">
    <source>
        <dbReference type="ARBA" id="ARBA00022771"/>
    </source>
</evidence>
<dbReference type="Pfam" id="PF04570">
    <property type="entry name" value="zf-FLZ"/>
    <property type="match status" value="1"/>
</dbReference>
<accession>A0ABD3KIA7</accession>